<proteinExistence type="predicted"/>
<feature type="compositionally biased region" description="Gly residues" evidence="1">
    <location>
        <begin position="94"/>
        <end position="105"/>
    </location>
</feature>
<evidence type="ECO:0000313" key="2">
    <source>
        <dbReference type="EMBL" id="CCC48384.1"/>
    </source>
</evidence>
<feature type="region of interest" description="Disordered" evidence="1">
    <location>
        <begin position="35"/>
        <end position="215"/>
    </location>
</feature>
<feature type="compositionally biased region" description="Gly residues" evidence="1">
    <location>
        <begin position="54"/>
        <end position="64"/>
    </location>
</feature>
<dbReference type="EMBL" id="HE573022">
    <property type="protein sequence ID" value="CCC48384.1"/>
    <property type="molecule type" value="Genomic_DNA"/>
</dbReference>
<sequence>MLRKCVGRPTALSCHAFKRLFCCTTYFLQRGRYGNNDSHGDDPRQRPQDNRGNNWGGPRGGGRQDYGDQGQRGNNWGGPRGGGRQDYGDQGQRGDWGGPRGGGRQDYGDQGQRGDNWGGPRGGGRQDYGDQGQRGNNWGGPRGGGRQDYGDQGQRGDWGGPRGGGRQDYGDQGQRGDWGGPRGGGRQDYGSRSEFPARGNGNFNSSGNADAAPMEPFNEQGARQLFELKRRFREAKTGKERREIQRDARRLIRRARVDPSTQDEKSVAVLLNCAATFRSYPHTEGIGQAVQWMRTNVDALSRGLWQELCKSVFSRAVTDIDKVHSREAITLLKAAPHLRVSEEHSVLLVSRAVATARFHTDEQVGDLLESVANYRTMLDACGNELNAKLEELVNALWVRLQKVAPFADVSSATSILRHSRLSGVDVPPQVMEALLGAVTKELLFHRRSFRRLAALTEALAEQGAEAKQLLLLIGDYCIGKRPSREDSVEGYSPDSAQEQVEARLDIFSRFLGDLTRARIALENAYSANAANGELGESVLTLAKRLEEGLATAMPREVLKCVQSICTASDGCRLRNSASDEKLISLAEQRIRKDCDAFFESVRVSNMERFVSSLGDNTRAQKIVQAVSAALKCPNP</sequence>
<dbReference type="AlphaFoldDB" id="G0TWP6"/>
<evidence type="ECO:0000256" key="1">
    <source>
        <dbReference type="SAM" id="MobiDB-lite"/>
    </source>
</evidence>
<dbReference type="VEuPathDB" id="TriTrypDB:TvY486_0601750"/>
<name>G0TWP6_TRYVY</name>
<organism evidence="2">
    <name type="scientific">Trypanosoma vivax (strain Y486)</name>
    <dbReference type="NCBI Taxonomy" id="1055687"/>
    <lineage>
        <taxon>Eukaryota</taxon>
        <taxon>Discoba</taxon>
        <taxon>Euglenozoa</taxon>
        <taxon>Kinetoplastea</taxon>
        <taxon>Metakinetoplastina</taxon>
        <taxon>Trypanosomatida</taxon>
        <taxon>Trypanosomatidae</taxon>
        <taxon>Trypanosoma</taxon>
        <taxon>Duttonella</taxon>
    </lineage>
</organism>
<protein>
    <recommendedName>
        <fullName evidence="3">Mitochondrial oligo U binding protein TBRGG1</fullName>
    </recommendedName>
</protein>
<feature type="compositionally biased region" description="Gly residues" evidence="1">
    <location>
        <begin position="176"/>
        <end position="187"/>
    </location>
</feature>
<feature type="compositionally biased region" description="Basic and acidic residues" evidence="1">
    <location>
        <begin position="38"/>
        <end position="49"/>
    </location>
</feature>
<gene>
    <name evidence="2" type="ORF">TVY486_0601750</name>
</gene>
<accession>G0TWP6</accession>
<feature type="compositionally biased region" description="Gly residues" evidence="1">
    <location>
        <begin position="156"/>
        <end position="167"/>
    </location>
</feature>
<feature type="compositionally biased region" description="Gly residues" evidence="1">
    <location>
        <begin position="75"/>
        <end position="85"/>
    </location>
</feature>
<reference evidence="2" key="1">
    <citation type="journal article" date="2012" name="Proc. Natl. Acad. Sci. U.S.A.">
        <title>Antigenic diversity is generated by distinct evolutionary mechanisms in African trypanosome species.</title>
        <authorList>
            <person name="Jackson A.P."/>
            <person name="Berry A."/>
            <person name="Aslett M."/>
            <person name="Allison H.C."/>
            <person name="Burton P."/>
            <person name="Vavrova-Anderson J."/>
            <person name="Brown R."/>
            <person name="Browne H."/>
            <person name="Corton N."/>
            <person name="Hauser H."/>
            <person name="Gamble J."/>
            <person name="Gilderthorp R."/>
            <person name="Marcello L."/>
            <person name="McQuillan J."/>
            <person name="Otto T.D."/>
            <person name="Quail M.A."/>
            <person name="Sanders M.J."/>
            <person name="van Tonder A."/>
            <person name="Ginger M.L."/>
            <person name="Field M.C."/>
            <person name="Barry J.D."/>
            <person name="Hertz-Fowler C."/>
            <person name="Berriman M."/>
        </authorList>
    </citation>
    <scope>NUCLEOTIDE SEQUENCE</scope>
    <source>
        <strain evidence="2">Y486</strain>
    </source>
</reference>
<evidence type="ECO:0008006" key="3">
    <source>
        <dbReference type="Google" id="ProtNLM"/>
    </source>
</evidence>
<feature type="compositionally biased region" description="Gly residues" evidence="1">
    <location>
        <begin position="116"/>
        <end position="126"/>
    </location>
</feature>
<feature type="compositionally biased region" description="Gly residues" evidence="1">
    <location>
        <begin position="137"/>
        <end position="147"/>
    </location>
</feature>